<name>A0A5M9K2C8_MONFR</name>
<sequence>MAIELLKDAKLKGYLLDEALVTLLTNRLPKFMNPAGSSRLIMFLRSAKEAIAKAEEHGIVVPESVFNEVTNILVRNGFFQDAIAFWAEVSRTHSATVRPTVVNLTILLKAYIGIKEPDGIIWITKMLSVNQIVPDARMKHILKNTRQILRKMKLSPRLEAFLQAVEEAYAIYATIRGYDQKDRNDARNKTLEIMERAVALDAQYSYREREKNNNWDDFGDTSTDLDDPDPFDLEPTVEC</sequence>
<comment type="caution">
    <text evidence="2">The sequence shown here is derived from an EMBL/GenBank/DDBJ whole genome shotgun (WGS) entry which is preliminary data.</text>
</comment>
<dbReference type="EMBL" id="VICG01000001">
    <property type="protein sequence ID" value="KAA8575958.1"/>
    <property type="molecule type" value="Genomic_DNA"/>
</dbReference>
<keyword evidence="3" id="KW-1185">Reference proteome</keyword>
<dbReference type="Proteomes" id="UP000322873">
    <property type="component" value="Unassembled WGS sequence"/>
</dbReference>
<reference evidence="2 3" key="1">
    <citation type="submission" date="2019-06" db="EMBL/GenBank/DDBJ databases">
        <title>Genome Sequence of the Brown Rot Fungal Pathogen Monilinia fructicola.</title>
        <authorList>
            <person name="De Miccolis Angelini R.M."/>
            <person name="Landi L."/>
            <person name="Abate D."/>
            <person name="Pollastro S."/>
            <person name="Romanazzi G."/>
            <person name="Faretra F."/>
        </authorList>
    </citation>
    <scope>NUCLEOTIDE SEQUENCE [LARGE SCALE GENOMIC DNA]</scope>
    <source>
        <strain evidence="2 3">Mfrc123</strain>
    </source>
</reference>
<evidence type="ECO:0000313" key="2">
    <source>
        <dbReference type="EMBL" id="KAA8575958.1"/>
    </source>
</evidence>
<dbReference type="Gene3D" id="1.25.40.10">
    <property type="entry name" value="Tetratricopeptide repeat domain"/>
    <property type="match status" value="1"/>
</dbReference>
<proteinExistence type="predicted"/>
<dbReference type="AlphaFoldDB" id="A0A5M9K2C8"/>
<dbReference type="InterPro" id="IPR011990">
    <property type="entry name" value="TPR-like_helical_dom_sf"/>
</dbReference>
<dbReference type="VEuPathDB" id="FungiDB:MFRU_033g00760"/>
<feature type="compositionally biased region" description="Acidic residues" evidence="1">
    <location>
        <begin position="217"/>
        <end position="239"/>
    </location>
</feature>
<evidence type="ECO:0000313" key="3">
    <source>
        <dbReference type="Proteomes" id="UP000322873"/>
    </source>
</evidence>
<evidence type="ECO:0000256" key="1">
    <source>
        <dbReference type="SAM" id="MobiDB-lite"/>
    </source>
</evidence>
<feature type="region of interest" description="Disordered" evidence="1">
    <location>
        <begin position="211"/>
        <end position="239"/>
    </location>
</feature>
<protein>
    <recommendedName>
        <fullName evidence="4">Pentatricopeptide repeat-containing protein</fullName>
    </recommendedName>
</protein>
<evidence type="ECO:0008006" key="4">
    <source>
        <dbReference type="Google" id="ProtNLM"/>
    </source>
</evidence>
<gene>
    <name evidence="2" type="ORF">EYC84_006123</name>
</gene>
<accession>A0A5M9K2C8</accession>
<organism evidence="2 3">
    <name type="scientific">Monilinia fructicola</name>
    <name type="common">Brown rot fungus</name>
    <name type="synonym">Ciboria fructicola</name>
    <dbReference type="NCBI Taxonomy" id="38448"/>
    <lineage>
        <taxon>Eukaryota</taxon>
        <taxon>Fungi</taxon>
        <taxon>Dikarya</taxon>
        <taxon>Ascomycota</taxon>
        <taxon>Pezizomycotina</taxon>
        <taxon>Leotiomycetes</taxon>
        <taxon>Helotiales</taxon>
        <taxon>Sclerotiniaceae</taxon>
        <taxon>Monilinia</taxon>
    </lineage>
</organism>